<sequence length="274" mass="31359">MTGKVSERYFIRDGGVQRFSHYILIPKGVRVKEYCGILLEFTFCQMKILLVEDEVQVVSFLKMGLEEHGHSVSVALDGQSGFEMLVGHEYDLVLLDIMLPGINGMDFLRQAREKKIQTPIIMLTALGTTENVISGLETGADDYLVKPFKFEELIARITAVTRRSATREKVVDDHILSFADIVVDDHLKSVKRNGEKINLTHTEYRLLCCLIRNKNRVLTREQLLNQVWGIDFELTTNVVDVYVNYLRKKIEKEAKDRIIHTVVGIGYVLKIEDL</sequence>
<keyword evidence="1 6" id="KW-0597">Phosphoprotein</keyword>
<reference evidence="11" key="1">
    <citation type="submission" date="2016-11" db="EMBL/GenBank/DDBJ databases">
        <authorList>
            <person name="Varghese N."/>
            <person name="Submissions S."/>
        </authorList>
    </citation>
    <scope>NUCLEOTIDE SEQUENCE [LARGE SCALE GENOMIC DNA]</scope>
    <source>
        <strain evidence="11">DSM 26134</strain>
    </source>
</reference>
<name>A0A1M6UX51_REIAG</name>
<feature type="domain" description="Response regulatory" evidence="8">
    <location>
        <begin position="47"/>
        <end position="161"/>
    </location>
</feature>
<dbReference type="SMART" id="SM00862">
    <property type="entry name" value="Trans_reg_C"/>
    <property type="match status" value="1"/>
</dbReference>
<evidence type="ECO:0000313" key="10">
    <source>
        <dbReference type="EMBL" id="SHK73819.1"/>
    </source>
</evidence>
<dbReference type="FunFam" id="3.40.50.2300:FF:000001">
    <property type="entry name" value="DNA-binding response regulator PhoB"/>
    <property type="match status" value="1"/>
</dbReference>
<accession>A0A1M6UX51</accession>
<keyword evidence="5" id="KW-0804">Transcription</keyword>
<dbReference type="AlphaFoldDB" id="A0A1M6UX51"/>
<dbReference type="InterPro" id="IPR039420">
    <property type="entry name" value="WalR-like"/>
</dbReference>
<evidence type="ECO:0000256" key="5">
    <source>
        <dbReference type="ARBA" id="ARBA00023163"/>
    </source>
</evidence>
<feature type="domain" description="OmpR/PhoB-type" evidence="9">
    <location>
        <begin position="173"/>
        <end position="271"/>
    </location>
</feature>
<evidence type="ECO:0000313" key="11">
    <source>
        <dbReference type="Proteomes" id="UP000184474"/>
    </source>
</evidence>
<dbReference type="PROSITE" id="PS50110">
    <property type="entry name" value="RESPONSE_REGULATORY"/>
    <property type="match status" value="1"/>
</dbReference>
<feature type="DNA-binding region" description="OmpR/PhoB-type" evidence="7">
    <location>
        <begin position="173"/>
        <end position="271"/>
    </location>
</feature>
<dbReference type="InterPro" id="IPR001867">
    <property type="entry name" value="OmpR/PhoB-type_DNA-bd"/>
</dbReference>
<dbReference type="EMBL" id="FRAA01000008">
    <property type="protein sequence ID" value="SHK73819.1"/>
    <property type="molecule type" value="Genomic_DNA"/>
</dbReference>
<evidence type="ECO:0000256" key="2">
    <source>
        <dbReference type="ARBA" id="ARBA00023012"/>
    </source>
</evidence>
<dbReference type="Gene3D" id="1.10.10.10">
    <property type="entry name" value="Winged helix-like DNA-binding domain superfamily/Winged helix DNA-binding domain"/>
    <property type="match status" value="1"/>
</dbReference>
<evidence type="ECO:0000256" key="3">
    <source>
        <dbReference type="ARBA" id="ARBA00023015"/>
    </source>
</evidence>
<dbReference type="InterPro" id="IPR036388">
    <property type="entry name" value="WH-like_DNA-bd_sf"/>
</dbReference>
<dbReference type="InterPro" id="IPR011006">
    <property type="entry name" value="CheY-like_superfamily"/>
</dbReference>
<protein>
    <submittedName>
        <fullName evidence="10">DNA-binding response regulator, OmpR family, contains REC and winged-helix (WHTH) domain</fullName>
    </submittedName>
</protein>
<gene>
    <name evidence="10" type="ORF">SAMN04488028_10832</name>
</gene>
<dbReference type="Proteomes" id="UP000184474">
    <property type="component" value="Unassembled WGS sequence"/>
</dbReference>
<dbReference type="PROSITE" id="PS51755">
    <property type="entry name" value="OMPR_PHOB"/>
    <property type="match status" value="1"/>
</dbReference>
<dbReference type="FunFam" id="1.10.10.10:FF:000005">
    <property type="entry name" value="Two-component system response regulator"/>
    <property type="match status" value="1"/>
</dbReference>
<organism evidence="10 11">
    <name type="scientific">Reichenbachiella agariperforans</name>
    <dbReference type="NCBI Taxonomy" id="156994"/>
    <lineage>
        <taxon>Bacteria</taxon>
        <taxon>Pseudomonadati</taxon>
        <taxon>Bacteroidota</taxon>
        <taxon>Cytophagia</taxon>
        <taxon>Cytophagales</taxon>
        <taxon>Reichenbachiellaceae</taxon>
        <taxon>Reichenbachiella</taxon>
    </lineage>
</organism>
<evidence type="ECO:0000259" key="9">
    <source>
        <dbReference type="PROSITE" id="PS51755"/>
    </source>
</evidence>
<keyword evidence="4 7" id="KW-0238">DNA-binding</keyword>
<dbReference type="InterPro" id="IPR001789">
    <property type="entry name" value="Sig_transdc_resp-reg_receiver"/>
</dbReference>
<dbReference type="SUPFAM" id="SSF52172">
    <property type="entry name" value="CheY-like"/>
    <property type="match status" value="1"/>
</dbReference>
<dbReference type="CDD" id="cd00383">
    <property type="entry name" value="trans_reg_C"/>
    <property type="match status" value="1"/>
</dbReference>
<dbReference type="Pfam" id="PF00072">
    <property type="entry name" value="Response_reg"/>
    <property type="match status" value="1"/>
</dbReference>
<dbReference type="GO" id="GO:0006355">
    <property type="term" value="P:regulation of DNA-templated transcription"/>
    <property type="evidence" value="ECO:0007669"/>
    <property type="project" value="InterPro"/>
</dbReference>
<dbReference type="STRING" id="156994.SAMN04488028_10832"/>
<dbReference type="Gene3D" id="6.10.250.690">
    <property type="match status" value="1"/>
</dbReference>
<dbReference type="SUPFAM" id="SSF46894">
    <property type="entry name" value="C-terminal effector domain of the bipartite response regulators"/>
    <property type="match status" value="1"/>
</dbReference>
<dbReference type="Pfam" id="PF00486">
    <property type="entry name" value="Trans_reg_C"/>
    <property type="match status" value="1"/>
</dbReference>
<dbReference type="Gene3D" id="3.40.50.2300">
    <property type="match status" value="1"/>
</dbReference>
<dbReference type="GO" id="GO:0000976">
    <property type="term" value="F:transcription cis-regulatory region binding"/>
    <property type="evidence" value="ECO:0007669"/>
    <property type="project" value="TreeGrafter"/>
</dbReference>
<dbReference type="SMART" id="SM00448">
    <property type="entry name" value="REC"/>
    <property type="match status" value="1"/>
</dbReference>
<dbReference type="InterPro" id="IPR016032">
    <property type="entry name" value="Sig_transdc_resp-reg_C-effctor"/>
</dbReference>
<keyword evidence="11" id="KW-1185">Reference proteome</keyword>
<feature type="modified residue" description="4-aspartylphosphate" evidence="6">
    <location>
        <position position="96"/>
    </location>
</feature>
<evidence type="ECO:0000256" key="1">
    <source>
        <dbReference type="ARBA" id="ARBA00022553"/>
    </source>
</evidence>
<evidence type="ECO:0000256" key="7">
    <source>
        <dbReference type="PROSITE-ProRule" id="PRU01091"/>
    </source>
</evidence>
<dbReference type="PANTHER" id="PTHR48111:SF22">
    <property type="entry name" value="REGULATOR OF RPOS"/>
    <property type="match status" value="1"/>
</dbReference>
<dbReference type="GO" id="GO:0005829">
    <property type="term" value="C:cytosol"/>
    <property type="evidence" value="ECO:0007669"/>
    <property type="project" value="TreeGrafter"/>
</dbReference>
<dbReference type="PANTHER" id="PTHR48111">
    <property type="entry name" value="REGULATOR OF RPOS"/>
    <property type="match status" value="1"/>
</dbReference>
<dbReference type="GO" id="GO:0032993">
    <property type="term" value="C:protein-DNA complex"/>
    <property type="evidence" value="ECO:0007669"/>
    <property type="project" value="TreeGrafter"/>
</dbReference>
<keyword evidence="3" id="KW-0805">Transcription regulation</keyword>
<evidence type="ECO:0000259" key="8">
    <source>
        <dbReference type="PROSITE" id="PS50110"/>
    </source>
</evidence>
<evidence type="ECO:0000256" key="4">
    <source>
        <dbReference type="ARBA" id="ARBA00023125"/>
    </source>
</evidence>
<keyword evidence="2" id="KW-0902">Two-component regulatory system</keyword>
<dbReference type="GO" id="GO:0000156">
    <property type="term" value="F:phosphorelay response regulator activity"/>
    <property type="evidence" value="ECO:0007669"/>
    <property type="project" value="TreeGrafter"/>
</dbReference>
<proteinExistence type="predicted"/>
<evidence type="ECO:0000256" key="6">
    <source>
        <dbReference type="PROSITE-ProRule" id="PRU00169"/>
    </source>
</evidence>